<evidence type="ECO:0000256" key="3">
    <source>
        <dbReference type="ARBA" id="ARBA00022603"/>
    </source>
</evidence>
<dbReference type="NCBIfam" id="NF008725">
    <property type="entry name" value="PRK11727.1"/>
    <property type="match status" value="1"/>
</dbReference>
<organism evidence="7">
    <name type="scientific">Pseudoalteromonas prydzensis</name>
    <dbReference type="NCBI Taxonomy" id="182141"/>
    <lineage>
        <taxon>Bacteria</taxon>
        <taxon>Pseudomonadati</taxon>
        <taxon>Pseudomonadota</taxon>
        <taxon>Gammaproteobacteria</taxon>
        <taxon>Alteromonadales</taxon>
        <taxon>Pseudoalteromonadaceae</taxon>
        <taxon>Pseudoalteromonas</taxon>
    </lineage>
</organism>
<dbReference type="EMBL" id="DRGM01000092">
    <property type="protein sequence ID" value="HEA16503.1"/>
    <property type="molecule type" value="Genomic_DNA"/>
</dbReference>
<dbReference type="PIRSF" id="PIRSF029038">
    <property type="entry name" value="Mtase_YbiN_prd"/>
    <property type="match status" value="1"/>
</dbReference>
<evidence type="ECO:0000256" key="5">
    <source>
        <dbReference type="ARBA" id="ARBA00022691"/>
    </source>
</evidence>
<comment type="function">
    <text evidence="6">Specifically methylates the adenine in position 1618 of 23S rRNA.</text>
</comment>
<dbReference type="Gene3D" id="3.40.50.150">
    <property type="entry name" value="Vaccinia Virus protein VP39"/>
    <property type="match status" value="1"/>
</dbReference>
<keyword evidence="3 6" id="KW-0489">Methyltransferase</keyword>
<dbReference type="InterPro" id="IPR029063">
    <property type="entry name" value="SAM-dependent_MTases_sf"/>
</dbReference>
<dbReference type="RefSeq" id="WP_304181662.1">
    <property type="nucleotide sequence ID" value="NZ_DRGM01000092.1"/>
</dbReference>
<dbReference type="Proteomes" id="UP000886188">
    <property type="component" value="Unassembled WGS sequence"/>
</dbReference>
<evidence type="ECO:0000256" key="1">
    <source>
        <dbReference type="ARBA" id="ARBA00022490"/>
    </source>
</evidence>
<evidence type="ECO:0000256" key="4">
    <source>
        <dbReference type="ARBA" id="ARBA00022679"/>
    </source>
</evidence>
<dbReference type="CDD" id="cd02440">
    <property type="entry name" value="AdoMet_MTases"/>
    <property type="match status" value="1"/>
</dbReference>
<dbReference type="InterPro" id="IPR010286">
    <property type="entry name" value="METTL16/RlmF"/>
</dbReference>
<accession>A0A7V1CY71</accession>
<comment type="similarity">
    <text evidence="6">Belongs to the methyltransferase superfamily. METTL16/RlmF family.</text>
</comment>
<sequence>MKSTPLKSKLHPRNRHNAGYDLAYLTCQVAALKSYIVLTPNGTESIDFSDEQAVKALNQALLKAYYNVEFWDLPAGYLCPPIPGRVDYIHYLADLLAADNNAQIPTGKQVKVLDIGTGANLVYPLTGSHEYNWHFTGSDIDPVAINIAKQIAQFNQRKITIKQQKNPQQIFNGVINSKDLFHLTLCNPPFHASAEQASKGSERKWKNLGKSPNNALNFGGQHNELWCDGGEQQFIINMIIESEQFAQQCMWFTSLVSKKDTLPALQAQLQKQPVAEVKIIEMAQGQKVSRFIAWSYFDQATRAEICQQFTA</sequence>
<dbReference type="Pfam" id="PF05971">
    <property type="entry name" value="Methyltransf_10"/>
    <property type="match status" value="1"/>
</dbReference>
<name>A0A7V1CY71_9GAMM</name>
<dbReference type="HAMAP" id="MF_01848">
    <property type="entry name" value="23SrRNA_methyltr_F"/>
    <property type="match status" value="1"/>
</dbReference>
<protein>
    <recommendedName>
        <fullName evidence="6">Ribosomal RNA large subunit methyltransferase F</fullName>
        <ecNumber evidence="6">2.1.1.181</ecNumber>
    </recommendedName>
    <alternativeName>
        <fullName evidence="6">23S rRNA mA1618 methyltransferase</fullName>
    </alternativeName>
    <alternativeName>
        <fullName evidence="6">rRNA adenine N-6-methyltransferase</fullName>
    </alternativeName>
</protein>
<dbReference type="InterPro" id="IPR016909">
    <property type="entry name" value="rRNA_lsu_MeTfrase_F"/>
</dbReference>
<dbReference type="PANTHER" id="PTHR13393">
    <property type="entry name" value="SAM-DEPENDENT METHYLTRANSFERASE"/>
    <property type="match status" value="1"/>
</dbReference>
<evidence type="ECO:0000256" key="2">
    <source>
        <dbReference type="ARBA" id="ARBA00022552"/>
    </source>
</evidence>
<dbReference type="EC" id="2.1.1.181" evidence="6"/>
<dbReference type="GO" id="GO:0005737">
    <property type="term" value="C:cytoplasm"/>
    <property type="evidence" value="ECO:0007669"/>
    <property type="project" value="UniProtKB-SubCell"/>
</dbReference>
<reference evidence="7" key="1">
    <citation type="journal article" date="2020" name="mSystems">
        <title>Genome- and Community-Level Interaction Insights into Carbon Utilization and Element Cycling Functions of Hydrothermarchaeota in Hydrothermal Sediment.</title>
        <authorList>
            <person name="Zhou Z."/>
            <person name="Liu Y."/>
            <person name="Xu W."/>
            <person name="Pan J."/>
            <person name="Luo Z.H."/>
            <person name="Li M."/>
        </authorList>
    </citation>
    <scope>NUCLEOTIDE SEQUENCE [LARGE SCALE GENOMIC DNA]</scope>
    <source>
        <strain evidence="7">HyVt-346</strain>
    </source>
</reference>
<comment type="subcellular location">
    <subcellularLocation>
        <location evidence="6">Cytoplasm</location>
    </subcellularLocation>
</comment>
<keyword evidence="5 6" id="KW-0949">S-adenosyl-L-methionine</keyword>
<dbReference type="SUPFAM" id="SSF53335">
    <property type="entry name" value="S-adenosyl-L-methionine-dependent methyltransferases"/>
    <property type="match status" value="1"/>
</dbReference>
<dbReference type="AlphaFoldDB" id="A0A7V1CY71"/>
<proteinExistence type="inferred from homology"/>
<evidence type="ECO:0000256" key="6">
    <source>
        <dbReference type="HAMAP-Rule" id="MF_01848"/>
    </source>
</evidence>
<keyword evidence="1 6" id="KW-0963">Cytoplasm</keyword>
<keyword evidence="2 6" id="KW-0698">rRNA processing</keyword>
<keyword evidence="4 6" id="KW-0808">Transferase</keyword>
<dbReference type="GO" id="GO:0070475">
    <property type="term" value="P:rRNA base methylation"/>
    <property type="evidence" value="ECO:0007669"/>
    <property type="project" value="TreeGrafter"/>
</dbReference>
<comment type="caution">
    <text evidence="7">The sequence shown here is derived from an EMBL/GenBank/DDBJ whole genome shotgun (WGS) entry which is preliminary data.</text>
</comment>
<evidence type="ECO:0000313" key="7">
    <source>
        <dbReference type="EMBL" id="HEA16503.1"/>
    </source>
</evidence>
<dbReference type="PANTHER" id="PTHR13393:SF0">
    <property type="entry name" value="RNA N6-ADENOSINE-METHYLTRANSFERASE METTL16"/>
    <property type="match status" value="1"/>
</dbReference>
<comment type="catalytic activity">
    <reaction evidence="6">
        <text>adenosine(1618) in 23S rRNA + S-adenosyl-L-methionine = N(6)-methyladenosine(1618) in 23S rRNA + S-adenosyl-L-homocysteine + H(+)</text>
        <dbReference type="Rhea" id="RHEA:16497"/>
        <dbReference type="Rhea" id="RHEA-COMP:10229"/>
        <dbReference type="Rhea" id="RHEA-COMP:10231"/>
        <dbReference type="ChEBI" id="CHEBI:15378"/>
        <dbReference type="ChEBI" id="CHEBI:57856"/>
        <dbReference type="ChEBI" id="CHEBI:59789"/>
        <dbReference type="ChEBI" id="CHEBI:74411"/>
        <dbReference type="ChEBI" id="CHEBI:74449"/>
        <dbReference type="EC" id="2.1.1.181"/>
    </reaction>
</comment>
<dbReference type="GO" id="GO:0052907">
    <property type="term" value="F:23S rRNA (adenine(1618)-N(6))-methyltransferase activity"/>
    <property type="evidence" value="ECO:0007669"/>
    <property type="project" value="UniProtKB-EC"/>
</dbReference>
<gene>
    <name evidence="6 7" type="primary">rlmF</name>
    <name evidence="7" type="ORF">ENH88_08675</name>
</gene>